<dbReference type="GO" id="GO:0031124">
    <property type="term" value="P:mRNA 3'-end processing"/>
    <property type="evidence" value="ECO:0007669"/>
    <property type="project" value="TreeGrafter"/>
</dbReference>
<evidence type="ECO:0000313" key="5">
    <source>
        <dbReference type="EMBL" id="KAK9678126.1"/>
    </source>
</evidence>
<evidence type="ECO:0000256" key="1">
    <source>
        <dbReference type="ARBA" id="ARBA00022664"/>
    </source>
</evidence>
<evidence type="ECO:0000313" key="6">
    <source>
        <dbReference type="Proteomes" id="UP001443914"/>
    </source>
</evidence>
<keyword evidence="6" id="KW-1185">Reference proteome</keyword>
<dbReference type="PANTHER" id="PTHR12460:SF23">
    <property type="entry name" value="ACTIN CYTOSKELETON-REGULATORY COMPLEX PROTEIN PAN1"/>
    <property type="match status" value="1"/>
</dbReference>
<feature type="region of interest" description="Disordered" evidence="3">
    <location>
        <begin position="489"/>
        <end position="516"/>
    </location>
</feature>
<evidence type="ECO:0000256" key="3">
    <source>
        <dbReference type="SAM" id="MobiDB-lite"/>
    </source>
</evidence>
<feature type="domain" description="CID" evidence="4">
    <location>
        <begin position="2"/>
        <end position="141"/>
    </location>
</feature>
<reference evidence="5" key="1">
    <citation type="submission" date="2024-03" db="EMBL/GenBank/DDBJ databases">
        <title>WGS assembly of Saponaria officinalis var. Norfolk2.</title>
        <authorList>
            <person name="Jenkins J."/>
            <person name="Shu S."/>
            <person name="Grimwood J."/>
            <person name="Barry K."/>
            <person name="Goodstein D."/>
            <person name="Schmutz J."/>
            <person name="Leebens-Mack J."/>
            <person name="Osbourn A."/>
        </authorList>
    </citation>
    <scope>NUCLEOTIDE SEQUENCE [LARGE SCALE GENOMIC DNA]</scope>
    <source>
        <strain evidence="5">JIC</strain>
    </source>
</reference>
<feature type="compositionally biased region" description="Polar residues" evidence="3">
    <location>
        <begin position="504"/>
        <end position="516"/>
    </location>
</feature>
<dbReference type="GO" id="GO:0000993">
    <property type="term" value="F:RNA polymerase II complex binding"/>
    <property type="evidence" value="ECO:0007669"/>
    <property type="project" value="TreeGrafter"/>
</dbReference>
<dbReference type="FunFam" id="1.25.40.90:FF:000018">
    <property type="entry name" value="ENTH/VHS family protein isoform 1"/>
    <property type="match status" value="1"/>
</dbReference>
<evidence type="ECO:0000256" key="2">
    <source>
        <dbReference type="SAM" id="Coils"/>
    </source>
</evidence>
<evidence type="ECO:0000259" key="4">
    <source>
        <dbReference type="PROSITE" id="PS51391"/>
    </source>
</evidence>
<dbReference type="CDD" id="cd16981">
    <property type="entry name" value="CID_RPRD_like"/>
    <property type="match status" value="1"/>
</dbReference>
<organism evidence="5 6">
    <name type="scientific">Saponaria officinalis</name>
    <name type="common">Common soapwort</name>
    <name type="synonym">Lychnis saponaria</name>
    <dbReference type="NCBI Taxonomy" id="3572"/>
    <lineage>
        <taxon>Eukaryota</taxon>
        <taxon>Viridiplantae</taxon>
        <taxon>Streptophyta</taxon>
        <taxon>Embryophyta</taxon>
        <taxon>Tracheophyta</taxon>
        <taxon>Spermatophyta</taxon>
        <taxon>Magnoliopsida</taxon>
        <taxon>eudicotyledons</taxon>
        <taxon>Gunneridae</taxon>
        <taxon>Pentapetalae</taxon>
        <taxon>Caryophyllales</taxon>
        <taxon>Caryophyllaceae</taxon>
        <taxon>Caryophylleae</taxon>
        <taxon>Saponaria</taxon>
    </lineage>
</organism>
<feature type="compositionally biased region" description="Basic and acidic residues" evidence="3">
    <location>
        <begin position="129"/>
        <end position="144"/>
    </location>
</feature>
<dbReference type="PROSITE" id="PS51391">
    <property type="entry name" value="CID"/>
    <property type="match status" value="1"/>
</dbReference>
<dbReference type="PANTHER" id="PTHR12460">
    <property type="entry name" value="CYCLIN-DEPENDENT KINASE INHIBITOR-RELATED PROTEIN"/>
    <property type="match status" value="1"/>
</dbReference>
<proteinExistence type="predicted"/>
<dbReference type="AlphaFoldDB" id="A0AAW1HPA0"/>
<dbReference type="SUPFAM" id="SSF48464">
    <property type="entry name" value="ENTH/VHS domain"/>
    <property type="match status" value="1"/>
</dbReference>
<feature type="compositionally biased region" description="Pro residues" evidence="3">
    <location>
        <begin position="383"/>
        <end position="399"/>
    </location>
</feature>
<dbReference type="Gene3D" id="1.25.40.90">
    <property type="match status" value="1"/>
</dbReference>
<feature type="coiled-coil region" evidence="2">
    <location>
        <begin position="237"/>
        <end position="264"/>
    </location>
</feature>
<dbReference type="GO" id="GO:0005634">
    <property type="term" value="C:nucleus"/>
    <property type="evidence" value="ECO:0007669"/>
    <property type="project" value="UniProtKB-ARBA"/>
</dbReference>
<comment type="caution">
    <text evidence="5">The sequence shown here is derived from an EMBL/GenBank/DDBJ whole genome shotgun (WGS) entry which is preliminary data.</text>
</comment>
<feature type="region of interest" description="Disordered" evidence="3">
    <location>
        <begin position="129"/>
        <end position="151"/>
    </location>
</feature>
<protein>
    <recommendedName>
        <fullName evidence="4">CID domain-containing protein</fullName>
    </recommendedName>
</protein>
<keyword evidence="1" id="KW-0507">mRNA processing</keyword>
<keyword evidence="2" id="KW-0175">Coiled coil</keyword>
<sequence>MGSTFNPQILVEKLVKLNSSQQSIETLSHWCIFHMNKAKFVVDTWARQFHCAPRDQRLAFLYLANDILQNSRRKGVEFVAEFWRVLPDALRDVIRNGDDAGRNSARRLISIWDERKVFGSRGHILKEEFVDKQSENTNRSEKPTNPKLRQSVGNMLDKIVSDYEMLYGGELDEDALLSRCTSTISTLDKIVKDFGSGANSGKLSGSGSTEELQGQHASLRECIEQLTTLESSRASLVSHLRDALQEQELKLDRVRSQLQAAQLQSDQVTNVCGPLINSDNNIQLKEQDSAVPSVVYTRQASLTENKSAPSEDDSRKSAAAAVAAKLTASTSSAQMLSLALTSLVSGVAFGNNNNNTSGAPETLGDHQLEKRPKLENDTSFYASPPPVPLSPPPPLPPFPQNANTDAPTTQQVTPDDQPPPPSSSPPPLPPLPPMMPSYPMPPQFIHIAGPPMSNMTYAYSTTPNDLAGPGYPSMGPSVTGMSPYRPPGVPFQNYQVPEGGFYNPPSSVSMSHQQSL</sequence>
<dbReference type="EMBL" id="JBDFQZ010000011">
    <property type="protein sequence ID" value="KAK9678126.1"/>
    <property type="molecule type" value="Genomic_DNA"/>
</dbReference>
<dbReference type="InterPro" id="IPR008942">
    <property type="entry name" value="ENTH_VHS"/>
</dbReference>
<feature type="compositionally biased region" description="Pro residues" evidence="3">
    <location>
        <begin position="416"/>
        <end position="437"/>
    </location>
</feature>
<feature type="region of interest" description="Disordered" evidence="3">
    <location>
        <begin position="376"/>
        <end position="437"/>
    </location>
</feature>
<name>A0AAW1HPA0_SAPOF</name>
<dbReference type="InterPro" id="IPR006569">
    <property type="entry name" value="CID_dom"/>
</dbReference>
<accession>A0AAW1HPA0</accession>
<dbReference type="SMART" id="SM00582">
    <property type="entry name" value="RPR"/>
    <property type="match status" value="1"/>
</dbReference>
<dbReference type="Proteomes" id="UP001443914">
    <property type="component" value="Unassembled WGS sequence"/>
</dbReference>
<feature type="compositionally biased region" description="Polar residues" evidence="3">
    <location>
        <begin position="400"/>
        <end position="414"/>
    </location>
</feature>
<gene>
    <name evidence="5" type="ORF">RND81_11G189500</name>
</gene>
<dbReference type="Pfam" id="PF04818">
    <property type="entry name" value="CID"/>
    <property type="match status" value="1"/>
</dbReference>